<dbReference type="Ensembl" id="ENSSPUT00000006626.1">
    <property type="protein sequence ID" value="ENSSPUP00000006223.1"/>
    <property type="gene ID" value="ENSSPUG00000004811.1"/>
</dbReference>
<keyword evidence="3" id="KW-0732">Signal</keyword>
<dbReference type="GO" id="GO:0009253">
    <property type="term" value="P:peptidoglycan catabolic process"/>
    <property type="evidence" value="ECO:0007669"/>
    <property type="project" value="InterPro"/>
</dbReference>
<dbReference type="GeneTree" id="ENSGT00940000162657"/>
<evidence type="ECO:0000256" key="3">
    <source>
        <dbReference type="SAM" id="SignalP"/>
    </source>
</evidence>
<dbReference type="CDD" id="cd06583">
    <property type="entry name" value="PGRP"/>
    <property type="match status" value="1"/>
</dbReference>
<dbReference type="GO" id="GO:0002376">
    <property type="term" value="P:immune system process"/>
    <property type="evidence" value="ECO:0007669"/>
    <property type="project" value="UniProtKB-KW"/>
</dbReference>
<feature type="chain" id="PRO_5034363277" description="Peptidoglycan-recognition protein" evidence="3">
    <location>
        <begin position="21"/>
        <end position="173"/>
    </location>
</feature>
<organism evidence="6 7">
    <name type="scientific">Sphenodon punctatus</name>
    <name type="common">Tuatara</name>
    <name type="synonym">Hatteria punctata</name>
    <dbReference type="NCBI Taxonomy" id="8508"/>
    <lineage>
        <taxon>Eukaryota</taxon>
        <taxon>Metazoa</taxon>
        <taxon>Chordata</taxon>
        <taxon>Craniata</taxon>
        <taxon>Vertebrata</taxon>
        <taxon>Euteleostomi</taxon>
        <taxon>Lepidosauria</taxon>
        <taxon>Sphenodontia</taxon>
        <taxon>Sphenodontidae</taxon>
        <taxon>Sphenodon</taxon>
    </lineage>
</organism>
<evidence type="ECO:0000256" key="1">
    <source>
        <dbReference type="ARBA" id="ARBA00007553"/>
    </source>
</evidence>
<dbReference type="FunFam" id="3.40.80.10:FF:000001">
    <property type="entry name" value="Peptidoglycan recognition protein 1"/>
    <property type="match status" value="1"/>
</dbReference>
<dbReference type="OMA" id="RFVVIHH"/>
<feature type="signal peptide" evidence="3">
    <location>
        <begin position="1"/>
        <end position="20"/>
    </location>
</feature>
<evidence type="ECO:0000313" key="7">
    <source>
        <dbReference type="Proteomes" id="UP000694392"/>
    </source>
</evidence>
<evidence type="ECO:0000256" key="2">
    <source>
        <dbReference type="ARBA" id="ARBA00022859"/>
    </source>
</evidence>
<dbReference type="SMART" id="SM00701">
    <property type="entry name" value="PGRP"/>
    <property type="match status" value="1"/>
</dbReference>
<comment type="similarity">
    <text evidence="1">Belongs to the N-acetylmuramoyl-L-alanine amidase 2 family.</text>
</comment>
<dbReference type="InterPro" id="IPR036505">
    <property type="entry name" value="Amidase/PGRP_sf"/>
</dbReference>
<dbReference type="InterPro" id="IPR006619">
    <property type="entry name" value="PGRP_domain_met/bac"/>
</dbReference>
<keyword evidence="2" id="KW-0391">Immunity</keyword>
<dbReference type="SMART" id="SM00644">
    <property type="entry name" value="Ami_2"/>
    <property type="match status" value="1"/>
</dbReference>
<dbReference type="Proteomes" id="UP000694392">
    <property type="component" value="Unplaced"/>
</dbReference>
<dbReference type="SUPFAM" id="SSF55846">
    <property type="entry name" value="N-acetylmuramoyl-L-alanine amidase-like"/>
    <property type="match status" value="1"/>
</dbReference>
<dbReference type="GO" id="GO:0008745">
    <property type="term" value="F:N-acetylmuramoyl-L-alanine amidase activity"/>
    <property type="evidence" value="ECO:0007669"/>
    <property type="project" value="InterPro"/>
</dbReference>
<dbReference type="Gene3D" id="3.40.80.10">
    <property type="entry name" value="Peptidoglycan recognition protein-like"/>
    <property type="match status" value="1"/>
</dbReference>
<sequence length="173" mass="18949">MSKLSAFLSFLCALSQKTEHLPLIAPAKWGAVPAKCSGPLKKVPPEYVVIIHTAGSYCHTQTECSRILRDIQALHMNDNNWCNIAYNFLIGEDGNVYQAVGWLGEGEHTFGYNDLSLGIAFIGDFTKREPNAAAWNALKNLLSFAVKNGYLASNYLLLAHGDVSNTLSPGKYI</sequence>
<dbReference type="PANTHER" id="PTHR11022">
    <property type="entry name" value="PEPTIDOGLYCAN RECOGNITION PROTEIN"/>
    <property type="match status" value="1"/>
</dbReference>
<feature type="domain" description="Peptidoglycan recognition protein family" evidence="5">
    <location>
        <begin position="21"/>
        <end position="164"/>
    </location>
</feature>
<accession>A0A8D0GFQ1</accession>
<feature type="domain" description="N-acetylmuramoyl-L-alanine amidase" evidence="4">
    <location>
        <begin position="32"/>
        <end position="170"/>
    </location>
</feature>
<proteinExistence type="inferred from homology"/>
<reference evidence="6" key="1">
    <citation type="submission" date="2025-08" db="UniProtKB">
        <authorList>
            <consortium name="Ensembl"/>
        </authorList>
    </citation>
    <scope>IDENTIFICATION</scope>
</reference>
<protein>
    <recommendedName>
        <fullName evidence="8">Peptidoglycan-recognition protein</fullName>
    </recommendedName>
</protein>
<dbReference type="AlphaFoldDB" id="A0A8D0GFQ1"/>
<dbReference type="InterPro" id="IPR002502">
    <property type="entry name" value="Amidase_domain"/>
</dbReference>
<dbReference type="GO" id="GO:0008270">
    <property type="term" value="F:zinc ion binding"/>
    <property type="evidence" value="ECO:0007669"/>
    <property type="project" value="InterPro"/>
</dbReference>
<evidence type="ECO:0000259" key="5">
    <source>
        <dbReference type="SMART" id="SM00701"/>
    </source>
</evidence>
<evidence type="ECO:0000313" key="6">
    <source>
        <dbReference type="Ensembl" id="ENSSPUP00000006223.1"/>
    </source>
</evidence>
<dbReference type="PANTHER" id="PTHR11022:SF12">
    <property type="entry name" value="PEPTIDOGLYCAN RECOGNITION PROTEIN 3"/>
    <property type="match status" value="1"/>
</dbReference>
<reference evidence="6" key="2">
    <citation type="submission" date="2025-09" db="UniProtKB">
        <authorList>
            <consortium name="Ensembl"/>
        </authorList>
    </citation>
    <scope>IDENTIFICATION</scope>
</reference>
<name>A0A8D0GFQ1_SPHPU</name>
<evidence type="ECO:0000259" key="4">
    <source>
        <dbReference type="SMART" id="SM00644"/>
    </source>
</evidence>
<evidence type="ECO:0008006" key="8">
    <source>
        <dbReference type="Google" id="ProtNLM"/>
    </source>
</evidence>
<dbReference type="InterPro" id="IPR015510">
    <property type="entry name" value="PGRP"/>
</dbReference>
<dbReference type="Pfam" id="PF01510">
    <property type="entry name" value="Amidase_2"/>
    <property type="match status" value="1"/>
</dbReference>
<keyword evidence="7" id="KW-1185">Reference proteome</keyword>